<protein>
    <submittedName>
        <fullName evidence="5">BMC domain-containing protein</fullName>
    </submittedName>
</protein>
<evidence type="ECO:0000256" key="1">
    <source>
        <dbReference type="ARBA" id="ARBA00024322"/>
    </source>
</evidence>
<dbReference type="Gene3D" id="3.30.70.1710">
    <property type="match status" value="1"/>
</dbReference>
<dbReference type="Proteomes" id="UP001651880">
    <property type="component" value="Unassembled WGS sequence"/>
</dbReference>
<dbReference type="InterPro" id="IPR037233">
    <property type="entry name" value="CcmK-like_sf"/>
</dbReference>
<evidence type="ECO:0000313" key="5">
    <source>
        <dbReference type="EMBL" id="MCQ1531481.1"/>
    </source>
</evidence>
<keyword evidence="6" id="KW-1185">Reference proteome</keyword>
<dbReference type="SUPFAM" id="SSF143414">
    <property type="entry name" value="CcmK-like"/>
    <property type="match status" value="1"/>
</dbReference>
<proteinExistence type="inferred from homology"/>
<dbReference type="CDD" id="cd07045">
    <property type="entry name" value="BMC_CcmK_like"/>
    <property type="match status" value="1"/>
</dbReference>
<gene>
    <name evidence="5" type="ORF">LJD61_18370</name>
</gene>
<dbReference type="Pfam" id="PF00936">
    <property type="entry name" value="BMC"/>
    <property type="match status" value="1"/>
</dbReference>
<evidence type="ECO:0000256" key="2">
    <source>
        <dbReference type="ARBA" id="ARBA00024446"/>
    </source>
</evidence>
<dbReference type="RefSeq" id="WP_255229025.1">
    <property type="nucleotide sequence ID" value="NZ_JAJEKE010000023.1"/>
</dbReference>
<comment type="similarity">
    <text evidence="3">Belongs to the bacterial microcompartments protein family.</text>
</comment>
<dbReference type="InterPro" id="IPR044872">
    <property type="entry name" value="CcmK/CsoS1_BMC"/>
</dbReference>
<dbReference type="PROSITE" id="PS51930">
    <property type="entry name" value="BMC_2"/>
    <property type="match status" value="1"/>
</dbReference>
<dbReference type="PANTHER" id="PTHR33941:SF11">
    <property type="entry name" value="BACTERIAL MICROCOMPARTMENT SHELL PROTEIN PDUJ"/>
    <property type="match status" value="1"/>
</dbReference>
<keyword evidence="2" id="KW-1283">Bacterial microcompartment</keyword>
<dbReference type="PANTHER" id="PTHR33941">
    <property type="entry name" value="PROPANEDIOL UTILIZATION PROTEIN PDUA"/>
    <property type="match status" value="1"/>
</dbReference>
<dbReference type="InterPro" id="IPR050575">
    <property type="entry name" value="BMC_shell"/>
</dbReference>
<dbReference type="EMBL" id="JAJEKE010000023">
    <property type="protein sequence ID" value="MCQ1531481.1"/>
    <property type="molecule type" value="Genomic_DNA"/>
</dbReference>
<reference evidence="5 6" key="1">
    <citation type="submission" date="2021-10" db="EMBL/GenBank/DDBJ databases">
        <title>Lutispora strain m25 sp. nov., a thermophilic, non-spore-forming bacterium isolated from a lab-scale methanogenic bioreactor digesting anaerobic sludge.</title>
        <authorList>
            <person name="El Houari A."/>
            <person name="Mcdonald J."/>
        </authorList>
    </citation>
    <scope>NUCLEOTIDE SEQUENCE [LARGE SCALE GENOMIC DNA]</scope>
    <source>
        <strain evidence="6">m25</strain>
    </source>
</reference>
<name>A0ABT1NNI0_9FIRM</name>
<comment type="subcellular location">
    <subcellularLocation>
        <location evidence="1">Bacterial microcompartment</location>
    </subcellularLocation>
</comment>
<sequence>MAGGALGLIEVVGLTTALAALDAACKNADVRLVGCEKVIGVDKAISITIEIAGQVAAVQSSVEAGEIAAKKVGKVIAVHVIPRPHEELEQIFMKFEEKYNQILLDNKIEEEK</sequence>
<comment type="caution">
    <text evidence="5">The sequence shown here is derived from an EMBL/GenBank/DDBJ whole genome shotgun (WGS) entry which is preliminary data.</text>
</comment>
<organism evidence="5 6">
    <name type="scientific">Lutispora saccharofermentans</name>
    <dbReference type="NCBI Taxonomy" id="3024236"/>
    <lineage>
        <taxon>Bacteria</taxon>
        <taxon>Bacillati</taxon>
        <taxon>Bacillota</taxon>
        <taxon>Clostridia</taxon>
        <taxon>Lutisporales</taxon>
        <taxon>Lutisporaceae</taxon>
        <taxon>Lutispora</taxon>
    </lineage>
</organism>
<evidence type="ECO:0000256" key="3">
    <source>
        <dbReference type="PROSITE-ProRule" id="PRU01278"/>
    </source>
</evidence>
<dbReference type="InterPro" id="IPR000249">
    <property type="entry name" value="BMC_dom"/>
</dbReference>
<accession>A0ABT1NNI0</accession>
<evidence type="ECO:0000259" key="4">
    <source>
        <dbReference type="PROSITE" id="PS51930"/>
    </source>
</evidence>
<evidence type="ECO:0000313" key="6">
    <source>
        <dbReference type="Proteomes" id="UP001651880"/>
    </source>
</evidence>
<feature type="domain" description="BMC" evidence="4">
    <location>
        <begin position="5"/>
        <end position="93"/>
    </location>
</feature>
<dbReference type="SMART" id="SM00877">
    <property type="entry name" value="BMC"/>
    <property type="match status" value="1"/>
</dbReference>